<proteinExistence type="predicted"/>
<protein>
    <submittedName>
        <fullName evidence="2">Putative monoamine oxidase</fullName>
    </submittedName>
</protein>
<dbReference type="HOGENOM" id="CLU_488937_0_0_11"/>
<dbReference type="eggNOG" id="COG1231">
    <property type="taxonomic scope" value="Bacteria"/>
</dbReference>
<dbReference type="STRING" id="443218.AS9A_2924"/>
<dbReference type="SUPFAM" id="SSF51905">
    <property type="entry name" value="FAD/NAD(P)-binding domain"/>
    <property type="match status" value="1"/>
</dbReference>
<feature type="domain" description="Amine oxidase" evidence="1">
    <location>
        <begin position="6"/>
        <end position="479"/>
    </location>
</feature>
<dbReference type="PANTHER" id="PTHR10742:SF410">
    <property type="entry name" value="LYSINE-SPECIFIC HISTONE DEMETHYLASE 2"/>
    <property type="match status" value="1"/>
</dbReference>
<dbReference type="Proteomes" id="UP000009235">
    <property type="component" value="Chromosome"/>
</dbReference>
<reference evidence="2 3" key="1">
    <citation type="journal article" date="2011" name="J. Bacteriol.">
        <title>Complete genome sequence of Amycolicicoccus subflavus DQS3-9A1T, an actinomycete isolated from crude oil-polluted soil.</title>
        <authorList>
            <person name="Cai M."/>
            <person name="Chen W.M."/>
            <person name="Nie Y."/>
            <person name="Chi C.Q."/>
            <person name="Wang Y.N."/>
            <person name="Tang Y.Q."/>
            <person name="Li G.Y."/>
            <person name="Wu X.L."/>
        </authorList>
    </citation>
    <scope>NUCLEOTIDE SEQUENCE [LARGE SCALE GENOMIC DNA]</scope>
    <source>
        <strain evidence="3">DSM 45089 / DQS3-9A1</strain>
    </source>
</reference>
<dbReference type="KEGG" id="asd:AS9A_2924"/>
<dbReference type="AlphaFoldDB" id="F6EK13"/>
<dbReference type="Gene3D" id="3.50.50.60">
    <property type="entry name" value="FAD/NAD(P)-binding domain"/>
    <property type="match status" value="1"/>
</dbReference>
<dbReference type="Pfam" id="PF01593">
    <property type="entry name" value="Amino_oxidase"/>
    <property type="match status" value="1"/>
</dbReference>
<evidence type="ECO:0000313" key="2">
    <source>
        <dbReference type="EMBL" id="AEF41371.1"/>
    </source>
</evidence>
<dbReference type="InterPro" id="IPR002937">
    <property type="entry name" value="Amino_oxidase"/>
</dbReference>
<accession>F6EK13</accession>
<keyword evidence="3" id="KW-1185">Reference proteome</keyword>
<gene>
    <name evidence="2" type="ordered locus">AS9A_2924</name>
</gene>
<dbReference type="EMBL" id="CP002786">
    <property type="protein sequence ID" value="AEF41371.1"/>
    <property type="molecule type" value="Genomic_DNA"/>
</dbReference>
<sequence length="500" mass="54420">MIGAGVSGLYAAWGLRTRGASSALGREPTVEVFEQSGRLGGRLYSVVPPRAPHLRAELGGMRYLPSQTIVSSLIDTLGLATRPFPITSEKNLVHLRGTTMRVSELSDPGRSLPYQLREGERGAGPTELIGRAIIEHIPDCLEFSRSDWPAVKASREVMGRPLTDLSLRSLLDDTLSPDAVQLAAMGEGYETFLRDYNAADAIQILLSLVTQDYRTPVDGYQALPLALAEAFTKSGGTVTTGTRLITLERASGRRTRCILDTGGEISAVDAQAVILAIPRAAIEALDQTSFLFDSRETRADISAVAPVPASKLFLAFDEPWWEEIAGDHGNLATDLPLRQVVYFGHEGDGGPGLLLASYNNSFSTWYWEAEADRGGPYFAGPAAPDSEALAPIEMVADARNKLQQAYGRPVPEPYWAAFRDWNRPPYGGGWSQWRVGARSYEIMPRIRAPLPGRRVYICGDTWSDMQGWVDGALSTAERVLQDHLGVPAPEWLPTGTQLGP</sequence>
<dbReference type="SUPFAM" id="SSF54373">
    <property type="entry name" value="FAD-linked reductases, C-terminal domain"/>
    <property type="match status" value="1"/>
</dbReference>
<evidence type="ECO:0000313" key="3">
    <source>
        <dbReference type="Proteomes" id="UP000009235"/>
    </source>
</evidence>
<organism evidence="2 3">
    <name type="scientific">Hoyosella subflava (strain DSM 45089 / JCM 17490 / NBRC 109087 / DQS3-9A1)</name>
    <name type="common">Amycolicicoccus subflavus</name>
    <dbReference type="NCBI Taxonomy" id="443218"/>
    <lineage>
        <taxon>Bacteria</taxon>
        <taxon>Bacillati</taxon>
        <taxon>Actinomycetota</taxon>
        <taxon>Actinomycetes</taxon>
        <taxon>Mycobacteriales</taxon>
        <taxon>Hoyosellaceae</taxon>
        <taxon>Hoyosella</taxon>
    </lineage>
</organism>
<dbReference type="GO" id="GO:0016491">
    <property type="term" value="F:oxidoreductase activity"/>
    <property type="evidence" value="ECO:0007669"/>
    <property type="project" value="InterPro"/>
</dbReference>
<dbReference type="InterPro" id="IPR050281">
    <property type="entry name" value="Flavin_monoamine_oxidase"/>
</dbReference>
<dbReference type="PANTHER" id="PTHR10742">
    <property type="entry name" value="FLAVIN MONOAMINE OXIDASE"/>
    <property type="match status" value="1"/>
</dbReference>
<dbReference type="RefSeq" id="WP_013807720.1">
    <property type="nucleotide sequence ID" value="NC_015564.1"/>
</dbReference>
<evidence type="ECO:0000259" key="1">
    <source>
        <dbReference type="Pfam" id="PF01593"/>
    </source>
</evidence>
<name>F6EK13_HOYSD</name>
<dbReference type="InterPro" id="IPR036188">
    <property type="entry name" value="FAD/NAD-bd_sf"/>
</dbReference>